<evidence type="ECO:0000256" key="1">
    <source>
        <dbReference type="SAM" id="Phobius"/>
    </source>
</evidence>
<sequence length="106" mass="11618">MLAARSFLMLVFFASSFGKLETSFISSIKTAHQLMSFGGQIRPFVHFMMRSHLWGLLHPLFILVLSIRSIVLHLLLMQLTPPPANAFKLNMDAALGGGQKGGSNGC</sequence>
<proteinExistence type="predicted"/>
<comment type="caution">
    <text evidence="3">The sequence shown here is derived from an EMBL/GenBank/DDBJ whole genome shotgun (WGS) entry which is preliminary data.</text>
</comment>
<name>A0A9Q0R3L5_9MAGN</name>
<evidence type="ECO:0000256" key="2">
    <source>
        <dbReference type="SAM" id="SignalP"/>
    </source>
</evidence>
<evidence type="ECO:0000313" key="3">
    <source>
        <dbReference type="EMBL" id="KAJ4981824.1"/>
    </source>
</evidence>
<evidence type="ECO:0000313" key="4">
    <source>
        <dbReference type="Proteomes" id="UP001141806"/>
    </source>
</evidence>
<gene>
    <name evidence="3" type="ORF">NE237_032661</name>
</gene>
<feature type="chain" id="PRO_5040475027" description="Secreted protein" evidence="2">
    <location>
        <begin position="19"/>
        <end position="106"/>
    </location>
</feature>
<protein>
    <recommendedName>
        <fullName evidence="5">Secreted protein</fullName>
    </recommendedName>
</protein>
<feature type="transmembrane region" description="Helical" evidence="1">
    <location>
        <begin position="56"/>
        <end position="76"/>
    </location>
</feature>
<keyword evidence="2" id="KW-0732">Signal</keyword>
<organism evidence="3 4">
    <name type="scientific">Protea cynaroides</name>
    <dbReference type="NCBI Taxonomy" id="273540"/>
    <lineage>
        <taxon>Eukaryota</taxon>
        <taxon>Viridiplantae</taxon>
        <taxon>Streptophyta</taxon>
        <taxon>Embryophyta</taxon>
        <taxon>Tracheophyta</taxon>
        <taxon>Spermatophyta</taxon>
        <taxon>Magnoliopsida</taxon>
        <taxon>Proteales</taxon>
        <taxon>Proteaceae</taxon>
        <taxon>Protea</taxon>
    </lineage>
</organism>
<evidence type="ECO:0008006" key="5">
    <source>
        <dbReference type="Google" id="ProtNLM"/>
    </source>
</evidence>
<keyword evidence="1" id="KW-0812">Transmembrane</keyword>
<keyword evidence="1" id="KW-1133">Transmembrane helix</keyword>
<dbReference type="AlphaFoldDB" id="A0A9Q0R3L5"/>
<dbReference type="EMBL" id="JAMYWD010000001">
    <property type="protein sequence ID" value="KAJ4981824.1"/>
    <property type="molecule type" value="Genomic_DNA"/>
</dbReference>
<keyword evidence="4" id="KW-1185">Reference proteome</keyword>
<feature type="signal peptide" evidence="2">
    <location>
        <begin position="1"/>
        <end position="18"/>
    </location>
</feature>
<accession>A0A9Q0R3L5</accession>
<keyword evidence="1" id="KW-0472">Membrane</keyword>
<reference evidence="3" key="1">
    <citation type="journal article" date="2023" name="Plant J.">
        <title>The genome of the king protea, Protea cynaroides.</title>
        <authorList>
            <person name="Chang J."/>
            <person name="Duong T.A."/>
            <person name="Schoeman C."/>
            <person name="Ma X."/>
            <person name="Roodt D."/>
            <person name="Barker N."/>
            <person name="Li Z."/>
            <person name="Van de Peer Y."/>
            <person name="Mizrachi E."/>
        </authorList>
    </citation>
    <scope>NUCLEOTIDE SEQUENCE</scope>
    <source>
        <tissue evidence="3">Young leaves</tissue>
    </source>
</reference>
<dbReference type="Proteomes" id="UP001141806">
    <property type="component" value="Unassembled WGS sequence"/>
</dbReference>